<gene>
    <name evidence="1" type="ORF">ACFOMG_02715</name>
</gene>
<organism evidence="1 2">
    <name type="scientific">Bacterioplanoides pacificum</name>
    <dbReference type="NCBI Taxonomy" id="1171596"/>
    <lineage>
        <taxon>Bacteria</taxon>
        <taxon>Pseudomonadati</taxon>
        <taxon>Pseudomonadota</taxon>
        <taxon>Gammaproteobacteria</taxon>
        <taxon>Oceanospirillales</taxon>
        <taxon>Oceanospirillaceae</taxon>
        <taxon>Bacterioplanoides</taxon>
    </lineage>
</organism>
<protein>
    <submittedName>
        <fullName evidence="1">Type II toxin-antitoxin system RelE/ParE family toxin</fullName>
    </submittedName>
</protein>
<accession>A0ABV7VP88</accession>
<sequence length="36" mass="4077">MTNYKLSPAAEDDLYRIWLYGLETWGEGAADQSVRG</sequence>
<evidence type="ECO:0000313" key="1">
    <source>
        <dbReference type="EMBL" id="MFC3679024.1"/>
    </source>
</evidence>
<dbReference type="Proteomes" id="UP001595722">
    <property type="component" value="Unassembled WGS sequence"/>
</dbReference>
<name>A0ABV7VP88_9GAMM</name>
<comment type="caution">
    <text evidence="1">The sequence shown here is derived from an EMBL/GenBank/DDBJ whole genome shotgun (WGS) entry which is preliminary data.</text>
</comment>
<evidence type="ECO:0000313" key="2">
    <source>
        <dbReference type="Proteomes" id="UP001595722"/>
    </source>
</evidence>
<dbReference type="RefSeq" id="WP_376864624.1">
    <property type="nucleotide sequence ID" value="NZ_JBHRYB010000001.1"/>
</dbReference>
<dbReference type="InterPro" id="IPR035093">
    <property type="entry name" value="RelE/ParE_toxin_dom_sf"/>
</dbReference>
<keyword evidence="2" id="KW-1185">Reference proteome</keyword>
<dbReference type="Gene3D" id="3.30.2310.20">
    <property type="entry name" value="RelE-like"/>
    <property type="match status" value="1"/>
</dbReference>
<proteinExistence type="predicted"/>
<reference evidence="2" key="1">
    <citation type="journal article" date="2019" name="Int. J. Syst. Evol. Microbiol.">
        <title>The Global Catalogue of Microorganisms (GCM) 10K type strain sequencing project: providing services to taxonomists for standard genome sequencing and annotation.</title>
        <authorList>
            <consortium name="The Broad Institute Genomics Platform"/>
            <consortium name="The Broad Institute Genome Sequencing Center for Infectious Disease"/>
            <person name="Wu L."/>
            <person name="Ma J."/>
        </authorList>
    </citation>
    <scope>NUCLEOTIDE SEQUENCE [LARGE SCALE GENOMIC DNA]</scope>
    <source>
        <strain evidence="2">KCTC 42424</strain>
    </source>
</reference>
<dbReference type="EMBL" id="JBHRYB010000001">
    <property type="protein sequence ID" value="MFC3679024.1"/>
    <property type="molecule type" value="Genomic_DNA"/>
</dbReference>